<dbReference type="STRING" id="40149.A0A0E0C7P8"/>
<dbReference type="SUPFAM" id="SSF48264">
    <property type="entry name" value="Cytochrome P450"/>
    <property type="match status" value="1"/>
</dbReference>
<comment type="similarity">
    <text evidence="3">Belongs to the GRF family.</text>
</comment>
<comment type="subcellular location">
    <subcellularLocation>
        <location evidence="3">Nucleus</location>
    </subcellularLocation>
</comment>
<feature type="domain" description="WRC" evidence="5">
    <location>
        <begin position="100"/>
        <end position="146"/>
    </location>
</feature>
<sequence length="402" mass="43086">MPRHLSFPSSLPSSDGAHLSGVSYLLPCANTQRRGRGREGGRGSSGSGRPAVGRTSSGRGGPTAGRTSGLRLPPSPFGLPILGHLHLLTPLPHYALHRLAARHGPALGWLGRRWRAGRSMAAYGESKYCEKHMHRGKNRSRKPVEMAPSAAAVYCPSALSISPPVHDDAPNYSGGGGGGAPLQLHASTSPPPSYHRYAHTSTPLFPASGGYGWSSSKEHYLTLGGAADLSLDKPADHHHHDATSVTTTEKPLRRFLDEWPRSDDERTPWDGTQLSISIPTAAASSPVLTVAGAASRYHKQRSMHHVFNLILNVTHGAIGQSGEDAWRRLISIPSRCRLTSRMGSPNGLSGRRRPLVRPAVGPPRPDDVLPTAGRPLPLEPRPPSLPLPLLYVLAQEEGRRDT</sequence>
<feature type="compositionally biased region" description="Pro residues" evidence="4">
    <location>
        <begin position="377"/>
        <end position="386"/>
    </location>
</feature>
<name>A0A0E0C7P8_9ORYZ</name>
<dbReference type="GO" id="GO:0016705">
    <property type="term" value="F:oxidoreductase activity, acting on paired donors, with incorporation or reduction of molecular oxygen"/>
    <property type="evidence" value="ECO:0007669"/>
    <property type="project" value="InterPro"/>
</dbReference>
<dbReference type="InterPro" id="IPR031137">
    <property type="entry name" value="GRF"/>
</dbReference>
<feature type="region of interest" description="Disordered" evidence="4">
    <location>
        <begin position="29"/>
        <end position="73"/>
    </location>
</feature>
<comment type="domain">
    <text evidence="3">The QLQ domain and WRC domain may be involved in protein-protein interaction and DNA-binding, respectively.</text>
</comment>
<dbReference type="InterPro" id="IPR014977">
    <property type="entry name" value="WRC_dom"/>
</dbReference>
<dbReference type="PROSITE" id="PS51667">
    <property type="entry name" value="WRC"/>
    <property type="match status" value="1"/>
</dbReference>
<dbReference type="Proteomes" id="UP000008021">
    <property type="component" value="Chromosome 1"/>
</dbReference>
<dbReference type="Gramene" id="OMERI01G27920.1">
    <property type="protein sequence ID" value="OMERI01G27920.1"/>
    <property type="gene ID" value="OMERI01G27920"/>
</dbReference>
<evidence type="ECO:0000259" key="5">
    <source>
        <dbReference type="PROSITE" id="PS51667"/>
    </source>
</evidence>
<comment type="function">
    <text evidence="3">Transcription activator.</text>
</comment>
<dbReference type="InterPro" id="IPR036396">
    <property type="entry name" value="Cyt_P450_sf"/>
</dbReference>
<evidence type="ECO:0000256" key="1">
    <source>
        <dbReference type="ARBA" id="ARBA00023242"/>
    </source>
</evidence>
<feature type="region of interest" description="Disordered" evidence="4">
    <location>
        <begin position="165"/>
        <end position="197"/>
    </location>
</feature>
<evidence type="ECO:0000256" key="4">
    <source>
        <dbReference type="SAM" id="MobiDB-lite"/>
    </source>
</evidence>
<dbReference type="GO" id="GO:0032502">
    <property type="term" value="P:developmental process"/>
    <property type="evidence" value="ECO:0007669"/>
    <property type="project" value="InterPro"/>
</dbReference>
<dbReference type="AlphaFoldDB" id="A0A0E0C7P8"/>
<dbReference type="EnsemblPlants" id="OMERI01G27920.1">
    <property type="protein sequence ID" value="OMERI01G27920.1"/>
    <property type="gene ID" value="OMERI01G27920"/>
</dbReference>
<evidence type="ECO:0000256" key="2">
    <source>
        <dbReference type="PROSITE-ProRule" id="PRU01002"/>
    </source>
</evidence>
<evidence type="ECO:0000313" key="6">
    <source>
        <dbReference type="EnsemblPlants" id="OMERI01G27920.1"/>
    </source>
</evidence>
<protein>
    <recommendedName>
        <fullName evidence="3">Growth-regulating factor</fullName>
    </recommendedName>
</protein>
<proteinExistence type="inferred from homology"/>
<keyword evidence="3" id="KW-0804">Transcription</keyword>
<keyword evidence="3" id="KW-0010">Activator</keyword>
<dbReference type="GO" id="GO:0020037">
    <property type="term" value="F:heme binding"/>
    <property type="evidence" value="ECO:0007669"/>
    <property type="project" value="InterPro"/>
</dbReference>
<reference evidence="6" key="1">
    <citation type="submission" date="2015-04" db="UniProtKB">
        <authorList>
            <consortium name="EnsemblPlants"/>
        </authorList>
    </citation>
    <scope>IDENTIFICATION</scope>
</reference>
<dbReference type="PANTHER" id="PTHR31602:SF10">
    <property type="entry name" value="GROWTH-REGULATING FACTOR 2"/>
    <property type="match status" value="1"/>
</dbReference>
<keyword evidence="7" id="KW-1185">Reference proteome</keyword>
<organism evidence="6">
    <name type="scientific">Oryza meridionalis</name>
    <dbReference type="NCBI Taxonomy" id="40149"/>
    <lineage>
        <taxon>Eukaryota</taxon>
        <taxon>Viridiplantae</taxon>
        <taxon>Streptophyta</taxon>
        <taxon>Embryophyta</taxon>
        <taxon>Tracheophyta</taxon>
        <taxon>Spermatophyta</taxon>
        <taxon>Magnoliopsida</taxon>
        <taxon>Liliopsida</taxon>
        <taxon>Poales</taxon>
        <taxon>Poaceae</taxon>
        <taxon>BOP clade</taxon>
        <taxon>Oryzoideae</taxon>
        <taxon>Oryzeae</taxon>
        <taxon>Oryzinae</taxon>
        <taxon>Oryza</taxon>
    </lineage>
</organism>
<keyword evidence="1 3" id="KW-0539">Nucleus</keyword>
<dbReference type="GO" id="GO:0005634">
    <property type="term" value="C:nucleus"/>
    <property type="evidence" value="ECO:0007669"/>
    <property type="project" value="UniProtKB-SubCell"/>
</dbReference>
<dbReference type="GO" id="GO:0005524">
    <property type="term" value="F:ATP binding"/>
    <property type="evidence" value="ECO:0007669"/>
    <property type="project" value="UniProtKB-UniRule"/>
</dbReference>
<evidence type="ECO:0000256" key="3">
    <source>
        <dbReference type="RuleBase" id="RU367127"/>
    </source>
</evidence>
<dbReference type="GO" id="GO:0004497">
    <property type="term" value="F:monooxygenase activity"/>
    <property type="evidence" value="ECO:0007669"/>
    <property type="project" value="InterPro"/>
</dbReference>
<evidence type="ECO:0000313" key="7">
    <source>
        <dbReference type="Proteomes" id="UP000008021"/>
    </source>
</evidence>
<keyword evidence="3" id="KW-0805">Transcription regulation</keyword>
<dbReference type="GO" id="GO:0006351">
    <property type="term" value="P:DNA-templated transcription"/>
    <property type="evidence" value="ECO:0007669"/>
    <property type="project" value="UniProtKB-UniRule"/>
</dbReference>
<dbReference type="GO" id="GO:0005506">
    <property type="term" value="F:iron ion binding"/>
    <property type="evidence" value="ECO:0007669"/>
    <property type="project" value="InterPro"/>
</dbReference>
<comment type="caution">
    <text evidence="2">Lacks conserved residue(s) required for the propagation of feature annotation.</text>
</comment>
<reference evidence="6" key="2">
    <citation type="submission" date="2018-05" db="EMBL/GenBank/DDBJ databases">
        <title>OmerRS3 (Oryza meridionalis Reference Sequence Version 3).</title>
        <authorList>
            <person name="Zhang J."/>
            <person name="Kudrna D."/>
            <person name="Lee S."/>
            <person name="Talag J."/>
            <person name="Welchert J."/>
            <person name="Wing R.A."/>
        </authorList>
    </citation>
    <scope>NUCLEOTIDE SEQUENCE [LARGE SCALE GENOMIC DNA]</scope>
    <source>
        <strain evidence="6">cv. OR44</strain>
    </source>
</reference>
<feature type="region of interest" description="Disordered" evidence="4">
    <location>
        <begin position="341"/>
        <end position="386"/>
    </location>
</feature>
<dbReference type="HOGENOM" id="CLU_057413_0_0_1"/>
<dbReference type="PANTHER" id="PTHR31602">
    <property type="entry name" value="GROWTH-REGULATING FACTOR 5"/>
    <property type="match status" value="1"/>
</dbReference>
<accession>A0A0E0C7P8</accession>